<reference evidence="2 3" key="2">
    <citation type="submission" date="2020-04" db="EMBL/GenBank/DDBJ databases">
        <authorList>
            <person name="Fomenkov A."/>
            <person name="Anton B.P."/>
            <person name="Roberts R.J."/>
        </authorList>
    </citation>
    <scope>NUCLEOTIDE SEQUENCE [LARGE SCALE GENOMIC DNA]</scope>
    <source>
        <strain evidence="2 3">S2</strain>
    </source>
</reference>
<dbReference type="AlphaFoldDB" id="A0A6H1NWR1"/>
<evidence type="ECO:0008006" key="4">
    <source>
        <dbReference type="Google" id="ProtNLM"/>
    </source>
</evidence>
<evidence type="ECO:0000313" key="3">
    <source>
        <dbReference type="Proteomes" id="UP000501868"/>
    </source>
</evidence>
<evidence type="ECO:0000313" key="2">
    <source>
        <dbReference type="EMBL" id="QIZ05675.1"/>
    </source>
</evidence>
<dbReference type="Pfam" id="PF12788">
    <property type="entry name" value="YmaF"/>
    <property type="match status" value="1"/>
</dbReference>
<dbReference type="Proteomes" id="UP000501868">
    <property type="component" value="Chromosome"/>
</dbReference>
<sequence>MEIPVTGFIIHSSDSNMDSEHSHQLYLTSWNGTPIHRHHFSGVTSFMGGHDHRYTGTTEPAPTGVQHTHGYFTVTSLDDGHKHEIRGTTGPAIPLPGGVGHYHNFHGETTVNGVHPHSHKYSGTTSPSA</sequence>
<feature type="region of interest" description="Disordered" evidence="1">
    <location>
        <begin position="110"/>
        <end position="129"/>
    </location>
</feature>
<evidence type="ECO:0000256" key="1">
    <source>
        <dbReference type="SAM" id="MobiDB-lite"/>
    </source>
</evidence>
<protein>
    <recommendedName>
        <fullName evidence="4">YmaF family protein</fullName>
    </recommendedName>
</protein>
<gene>
    <name evidence="2" type="ORF">HFZ78_02050</name>
</gene>
<proteinExistence type="predicted"/>
<dbReference type="InterPro" id="IPR024307">
    <property type="entry name" value="YmaF"/>
</dbReference>
<reference evidence="2 3" key="1">
    <citation type="submission" date="2020-04" db="EMBL/GenBank/DDBJ databases">
        <title>Genome-Wide Identification of 5-Methylcytosine Sites in Bacterial Genomes By High-Throughput Sequencing of MspJI Restriction Fragments.</title>
        <authorList>
            <person name="Wu V."/>
        </authorList>
    </citation>
    <scope>NUCLEOTIDE SEQUENCE [LARGE SCALE GENOMIC DNA]</scope>
    <source>
        <strain evidence="2 3">S2</strain>
    </source>
</reference>
<organism evidence="2 3">
    <name type="scientific">Priestia megaterium</name>
    <name type="common">Bacillus megaterium</name>
    <dbReference type="NCBI Taxonomy" id="1404"/>
    <lineage>
        <taxon>Bacteria</taxon>
        <taxon>Bacillati</taxon>
        <taxon>Bacillota</taxon>
        <taxon>Bacilli</taxon>
        <taxon>Bacillales</taxon>
        <taxon>Bacillaceae</taxon>
        <taxon>Priestia</taxon>
    </lineage>
</organism>
<dbReference type="EMBL" id="CP051128">
    <property type="protein sequence ID" value="QIZ05675.1"/>
    <property type="molecule type" value="Genomic_DNA"/>
</dbReference>
<accession>A0A6H1NWR1</accession>
<name>A0A6H1NWR1_PRIMG</name>